<organism evidence="1 2">
    <name type="scientific">Chrysosporum bergii ANA360D</name>
    <dbReference type="NCBI Taxonomy" id="617107"/>
    <lineage>
        <taxon>Bacteria</taxon>
        <taxon>Bacillati</taxon>
        <taxon>Cyanobacteriota</taxon>
        <taxon>Cyanophyceae</taxon>
        <taxon>Nostocales</taxon>
        <taxon>Nodulariaceae</taxon>
        <taxon>Chrysosporum</taxon>
    </lineage>
</organism>
<dbReference type="EMBL" id="JANQDH010000012">
    <property type="protein sequence ID" value="MDH6059091.1"/>
    <property type="molecule type" value="Genomic_DNA"/>
</dbReference>
<gene>
    <name evidence="1" type="ORF">NWP17_01295</name>
</gene>
<comment type="caution">
    <text evidence="1">The sequence shown here is derived from an EMBL/GenBank/DDBJ whole genome shotgun (WGS) entry which is preliminary data.</text>
</comment>
<dbReference type="Proteomes" id="UP001159387">
    <property type="component" value="Unassembled WGS sequence"/>
</dbReference>
<evidence type="ECO:0000313" key="2">
    <source>
        <dbReference type="Proteomes" id="UP001159387"/>
    </source>
</evidence>
<dbReference type="AlphaFoldDB" id="A0AA43GPE8"/>
<protein>
    <submittedName>
        <fullName evidence="1">DUF29 domain-containing protein</fullName>
    </submittedName>
</protein>
<dbReference type="RefSeq" id="WP_280653109.1">
    <property type="nucleotide sequence ID" value="NZ_JANQDH010000012.1"/>
</dbReference>
<sequence length="177" mass="20140">MTQELTDLRNSIIQGRYADALAIVDELEGMSKQAILRNIQSYVNILLIHLIKNQIEQRLTASWVSSIRNSIREVKKLNIKAHKKSYYINQDEWENLIQEEVMEDAIADASLEVMNGKYSQFQLGEIIDRNKLIDNALQFLALTYTYSAKELPAIVTEKLGQLPGGEDWKAGTGNQRG</sequence>
<evidence type="ECO:0000313" key="1">
    <source>
        <dbReference type="EMBL" id="MDH6059091.1"/>
    </source>
</evidence>
<dbReference type="Pfam" id="PF01724">
    <property type="entry name" value="DUF29"/>
    <property type="match status" value="1"/>
</dbReference>
<proteinExistence type="predicted"/>
<dbReference type="Gene3D" id="1.20.1220.20">
    <property type="entry name" value="Uncharcterised protein PF01724"/>
    <property type="match status" value="1"/>
</dbReference>
<keyword evidence="2" id="KW-1185">Reference proteome</keyword>
<reference evidence="1 2" key="1">
    <citation type="journal article" date="2023" name="J. Phycol.">
        <title>Chrysosporum ovalisporum is synonymous with the true-branching cyanobacterium Umezakia natans (Nostocales/Aphanizomenonaceae).</title>
        <authorList>
            <person name="McGregor G.B."/>
            <person name="Sendall B.C."/>
            <person name="Niiyama Y."/>
            <person name="Tuji A."/>
            <person name="Willis A."/>
        </authorList>
    </citation>
    <scope>NUCLEOTIDE SEQUENCE [LARGE SCALE GENOMIC DNA]</scope>
    <source>
        <strain evidence="1 2">ANA360D</strain>
    </source>
</reference>
<name>A0AA43GPE8_9CYAN</name>
<accession>A0AA43GPE8</accession>